<dbReference type="EMBL" id="JTDF01015243">
    <property type="protein sequence ID" value="KAF8562994.1"/>
    <property type="molecule type" value="Genomic_DNA"/>
</dbReference>
<name>A0A8T0D7P8_9TREM</name>
<proteinExistence type="predicted"/>
<evidence type="ECO:0000313" key="2">
    <source>
        <dbReference type="Proteomes" id="UP000699462"/>
    </source>
</evidence>
<comment type="caution">
    <text evidence="1">The sequence shown here is derived from an EMBL/GenBank/DDBJ whole genome shotgun (WGS) entry which is preliminary data.</text>
</comment>
<gene>
    <name evidence="1" type="ORF">P879_07556</name>
</gene>
<keyword evidence="2" id="KW-1185">Reference proteome</keyword>
<sequence length="123" mass="13460">MQSPIGSPRSTKRAVHLTPEATMALAALKQALASTVMLQYQQPDAPISIEDACRGEYVHLRFIQTAQSTVVSLRSDGVDSIAIQLNLNGFSLVEDSRFTMDSPILRRVTRSVITALSNRKCIS</sequence>
<evidence type="ECO:0000313" key="1">
    <source>
        <dbReference type="EMBL" id="KAF8562994.1"/>
    </source>
</evidence>
<reference evidence="1 2" key="1">
    <citation type="submission" date="2019-07" db="EMBL/GenBank/DDBJ databases">
        <title>Annotation for the trematode Paragonimus westermani.</title>
        <authorList>
            <person name="Choi Y.-J."/>
        </authorList>
    </citation>
    <scope>NUCLEOTIDE SEQUENCE [LARGE SCALE GENOMIC DNA]</scope>
    <source>
        <strain evidence="1">180907_Pwestermani</strain>
    </source>
</reference>
<protein>
    <submittedName>
        <fullName evidence="1">Uncharacterized protein</fullName>
    </submittedName>
</protein>
<accession>A0A8T0D7P8</accession>
<dbReference type="Proteomes" id="UP000699462">
    <property type="component" value="Unassembled WGS sequence"/>
</dbReference>
<dbReference type="AlphaFoldDB" id="A0A8T0D7P8"/>
<organism evidence="1 2">
    <name type="scientific">Paragonimus westermani</name>
    <dbReference type="NCBI Taxonomy" id="34504"/>
    <lineage>
        <taxon>Eukaryota</taxon>
        <taxon>Metazoa</taxon>
        <taxon>Spiralia</taxon>
        <taxon>Lophotrochozoa</taxon>
        <taxon>Platyhelminthes</taxon>
        <taxon>Trematoda</taxon>
        <taxon>Digenea</taxon>
        <taxon>Plagiorchiida</taxon>
        <taxon>Troglotremata</taxon>
        <taxon>Troglotrematidae</taxon>
        <taxon>Paragonimus</taxon>
    </lineage>
</organism>